<evidence type="ECO:0000313" key="1">
    <source>
        <dbReference type="EMBL" id="GAA2056883.1"/>
    </source>
</evidence>
<reference evidence="2" key="1">
    <citation type="journal article" date="2019" name="Int. J. Syst. Evol. Microbiol.">
        <title>The Global Catalogue of Microorganisms (GCM) 10K type strain sequencing project: providing services to taxonomists for standard genome sequencing and annotation.</title>
        <authorList>
            <consortium name="The Broad Institute Genomics Platform"/>
            <consortium name="The Broad Institute Genome Sequencing Center for Infectious Disease"/>
            <person name="Wu L."/>
            <person name="Ma J."/>
        </authorList>
    </citation>
    <scope>NUCLEOTIDE SEQUENCE [LARGE SCALE GENOMIC DNA]</scope>
    <source>
        <strain evidence="2">JCM 16014</strain>
    </source>
</reference>
<dbReference type="EMBL" id="BAAAQN010000066">
    <property type="protein sequence ID" value="GAA2056883.1"/>
    <property type="molecule type" value="Genomic_DNA"/>
</dbReference>
<proteinExistence type="predicted"/>
<organism evidence="1 2">
    <name type="scientific">Catenulispora yoronensis</name>
    <dbReference type="NCBI Taxonomy" id="450799"/>
    <lineage>
        <taxon>Bacteria</taxon>
        <taxon>Bacillati</taxon>
        <taxon>Actinomycetota</taxon>
        <taxon>Actinomycetes</taxon>
        <taxon>Catenulisporales</taxon>
        <taxon>Catenulisporaceae</taxon>
        <taxon>Catenulispora</taxon>
    </lineage>
</organism>
<protein>
    <submittedName>
        <fullName evidence="1">Alkaline phosphatase family protein</fullName>
    </submittedName>
</protein>
<name>A0ABP5GTJ4_9ACTN</name>
<dbReference type="InterPro" id="IPR017850">
    <property type="entry name" value="Alkaline_phosphatase_core_sf"/>
</dbReference>
<gene>
    <name evidence="1" type="ORF">GCM10009839_77650</name>
</gene>
<comment type="caution">
    <text evidence="1">The sequence shown here is derived from an EMBL/GenBank/DDBJ whole genome shotgun (WGS) entry which is preliminary data.</text>
</comment>
<dbReference type="Pfam" id="PF01663">
    <property type="entry name" value="Phosphodiest"/>
    <property type="match status" value="2"/>
</dbReference>
<dbReference type="Gene3D" id="3.40.720.10">
    <property type="entry name" value="Alkaline Phosphatase, subunit A"/>
    <property type="match status" value="1"/>
</dbReference>
<accession>A0ABP5GTJ4</accession>
<dbReference type="PANTHER" id="PTHR10151">
    <property type="entry name" value="ECTONUCLEOTIDE PYROPHOSPHATASE/PHOSPHODIESTERASE"/>
    <property type="match status" value="1"/>
</dbReference>
<dbReference type="InterPro" id="IPR002591">
    <property type="entry name" value="Phosphodiest/P_Trfase"/>
</dbReference>
<dbReference type="SUPFAM" id="SSF53649">
    <property type="entry name" value="Alkaline phosphatase-like"/>
    <property type="match status" value="1"/>
</dbReference>
<dbReference type="Proteomes" id="UP001500751">
    <property type="component" value="Unassembled WGS sequence"/>
</dbReference>
<dbReference type="PANTHER" id="PTHR10151:SF120">
    <property type="entry name" value="BIS(5'-ADENOSYL)-TRIPHOSPHATASE"/>
    <property type="match status" value="1"/>
</dbReference>
<evidence type="ECO:0000313" key="2">
    <source>
        <dbReference type="Proteomes" id="UP001500751"/>
    </source>
</evidence>
<dbReference type="RefSeq" id="WP_344670723.1">
    <property type="nucleotide sequence ID" value="NZ_BAAAQN010000066.1"/>
</dbReference>
<sequence length="299" mass="30566">MTSSSRVLVIGIDGVRLDVLRDARVGTPHLDAIAAAGFLAPVWIEEGTPTWSGPCWATIATGVSAAKHGVLHNVFPDHNLATYPDFLTLASLSGKRTYLSVGSWEPLATSACGGPLFGAPDRLTFTSYGKDCERGDEAATVDAERELVAADYDVAFVYLGDVDQTGHDFGVGAEYVAAVERADARVGRLMAALWSRPGYGEENWTVIVVTDHGHVDGGGHGGDSAVERTAWIAACGPGIGVGVGVGGGVGVGVGVVGGGGVEVLTLRHVDVAAHVYEAVGLAGEMAGLGLEGKAFGVVG</sequence>
<keyword evidence="2" id="KW-1185">Reference proteome</keyword>